<accession>A0A330M000</accession>
<dbReference type="Proteomes" id="UP000250123">
    <property type="component" value="Chromosome SHEWBE"/>
</dbReference>
<organism evidence="2 3">
    <name type="scientific">Shewanella benthica</name>
    <dbReference type="NCBI Taxonomy" id="43661"/>
    <lineage>
        <taxon>Bacteria</taxon>
        <taxon>Pseudomonadati</taxon>
        <taxon>Pseudomonadota</taxon>
        <taxon>Gammaproteobacteria</taxon>
        <taxon>Alteromonadales</taxon>
        <taxon>Shewanellaceae</taxon>
        <taxon>Shewanella</taxon>
    </lineage>
</organism>
<reference evidence="3" key="1">
    <citation type="submission" date="2018-06" db="EMBL/GenBank/DDBJ databases">
        <authorList>
            <person name="Cea G.-C."/>
            <person name="William W."/>
        </authorList>
    </citation>
    <scope>NUCLEOTIDE SEQUENCE [LARGE SCALE GENOMIC DNA]</scope>
    <source>
        <strain evidence="3">DB21MT-2</strain>
    </source>
</reference>
<evidence type="ECO:0000256" key="1">
    <source>
        <dbReference type="SAM" id="Phobius"/>
    </source>
</evidence>
<keyword evidence="1" id="KW-0472">Membrane</keyword>
<evidence type="ECO:0000313" key="2">
    <source>
        <dbReference type="EMBL" id="SQH74683.1"/>
    </source>
</evidence>
<name>A0A330M000_9GAMM</name>
<dbReference type="EMBL" id="LS483452">
    <property type="protein sequence ID" value="SQH74683.1"/>
    <property type="molecule type" value="Genomic_DNA"/>
</dbReference>
<dbReference type="KEGG" id="sbk:SHEWBE_0706"/>
<dbReference type="AlphaFoldDB" id="A0A330M000"/>
<keyword evidence="1" id="KW-1133">Transmembrane helix</keyword>
<evidence type="ECO:0000313" key="3">
    <source>
        <dbReference type="Proteomes" id="UP000250123"/>
    </source>
</evidence>
<sequence>MVVANFIISVAWAGMPVINVAAKAILKIDFRFNMLTPWLF</sequence>
<gene>
    <name evidence="2" type="ORF">SHEWBE_0706</name>
</gene>
<proteinExistence type="predicted"/>
<keyword evidence="1" id="KW-0812">Transmembrane</keyword>
<feature type="transmembrane region" description="Helical" evidence="1">
    <location>
        <begin position="6"/>
        <end position="26"/>
    </location>
</feature>
<protein>
    <submittedName>
        <fullName evidence="2">Uncharacterized protein</fullName>
    </submittedName>
</protein>